<dbReference type="EMBL" id="CP025430">
    <property type="protein sequence ID" value="AUH66244.1"/>
    <property type="molecule type" value="Genomic_DNA"/>
</dbReference>
<evidence type="ECO:0000313" key="1">
    <source>
        <dbReference type="EMBL" id="AUH66244.1"/>
    </source>
</evidence>
<keyword evidence="2" id="KW-1185">Reference proteome</keyword>
<dbReference type="AlphaFoldDB" id="A0A2H5F3X2"/>
<organism evidence="1 2">
    <name type="scientific">Paracoccus zhejiangensis</name>
    <dbReference type="NCBI Taxonomy" id="1077935"/>
    <lineage>
        <taxon>Bacteria</taxon>
        <taxon>Pseudomonadati</taxon>
        <taxon>Pseudomonadota</taxon>
        <taxon>Alphaproteobacteria</taxon>
        <taxon>Rhodobacterales</taxon>
        <taxon>Paracoccaceae</taxon>
        <taxon>Paracoccus</taxon>
    </lineage>
</organism>
<dbReference type="OrthoDB" id="284135at2"/>
<protein>
    <recommendedName>
        <fullName evidence="3">DUF2924 domain-containing protein</fullName>
    </recommendedName>
</protein>
<dbReference type="Proteomes" id="UP000234530">
    <property type="component" value="Chromosome"/>
</dbReference>
<proteinExistence type="predicted"/>
<dbReference type="InterPro" id="IPR021322">
    <property type="entry name" value="DUF2924"/>
</dbReference>
<accession>A0A2H5F3X2</accession>
<name>A0A2H5F3X2_9RHOB</name>
<gene>
    <name evidence="1" type="ORF">CX676_08240</name>
</gene>
<reference evidence="1 2" key="1">
    <citation type="journal article" date="2013" name="Antonie Van Leeuwenhoek">
        <title>Paracoccus zhejiangensis sp. nov., isolated from activated sludge in wastewater-treatment system.</title>
        <authorList>
            <person name="Wu Z.G."/>
            <person name="Zhang D.F."/>
            <person name="Liu Y.L."/>
            <person name="Wang F."/>
            <person name="Jiang X."/>
            <person name="Li C."/>
            <person name="Li S.P."/>
            <person name="Hong Q."/>
            <person name="Li W.J."/>
        </authorList>
    </citation>
    <scope>NUCLEOTIDE SEQUENCE [LARGE SCALE GENOMIC DNA]</scope>
    <source>
        <strain evidence="1 2">J6</strain>
    </source>
</reference>
<dbReference type="KEGG" id="pzh:CX676_08240"/>
<dbReference type="Pfam" id="PF11149">
    <property type="entry name" value="DUF2924"/>
    <property type="match status" value="1"/>
</dbReference>
<evidence type="ECO:0000313" key="2">
    <source>
        <dbReference type="Proteomes" id="UP000234530"/>
    </source>
</evidence>
<sequence>MTAKDEIAHLDRAGLAGLWQEWHAAPPPRSISQPLLRRILGFDGQLRAAGGWPAGMEARLARAGAGGGRPPAAVPAPGGRLLRAWNGTTHVVEITDGGYLWQGRTWRSLSAIAREITGAHWSGPRFFGLAGTRGSQRHAAPASGDARP</sequence>
<evidence type="ECO:0008006" key="3">
    <source>
        <dbReference type="Google" id="ProtNLM"/>
    </source>
</evidence>